<dbReference type="EMBL" id="VEPZ02000072">
    <property type="protein sequence ID" value="KAE8734360.1"/>
    <property type="molecule type" value="Genomic_DNA"/>
</dbReference>
<dbReference type="Proteomes" id="UP000436088">
    <property type="component" value="Unassembled WGS sequence"/>
</dbReference>
<dbReference type="Gene3D" id="3.40.50.11350">
    <property type="match status" value="1"/>
</dbReference>
<reference evidence="5" key="1">
    <citation type="submission" date="2019-09" db="EMBL/GenBank/DDBJ databases">
        <title>Draft genome information of white flower Hibiscus syriacus.</title>
        <authorList>
            <person name="Kim Y.-M."/>
        </authorList>
    </citation>
    <scope>NUCLEOTIDE SEQUENCE [LARGE SCALE GENOMIC DNA]</scope>
    <source>
        <strain evidence="5">YM2019G1</strain>
    </source>
</reference>
<evidence type="ECO:0000256" key="1">
    <source>
        <dbReference type="ARBA" id="ARBA00022679"/>
    </source>
</evidence>
<keyword evidence="3" id="KW-0119">Carbohydrate metabolism</keyword>
<organism evidence="5 6">
    <name type="scientific">Hibiscus syriacus</name>
    <name type="common">Rose of Sharon</name>
    <dbReference type="NCBI Taxonomy" id="106335"/>
    <lineage>
        <taxon>Eukaryota</taxon>
        <taxon>Viridiplantae</taxon>
        <taxon>Streptophyta</taxon>
        <taxon>Embryophyta</taxon>
        <taxon>Tracheophyta</taxon>
        <taxon>Spermatophyta</taxon>
        <taxon>Magnoliopsida</taxon>
        <taxon>eudicotyledons</taxon>
        <taxon>Gunneridae</taxon>
        <taxon>Pentapetalae</taxon>
        <taxon>rosids</taxon>
        <taxon>malvids</taxon>
        <taxon>Malvales</taxon>
        <taxon>Malvaceae</taxon>
        <taxon>Malvoideae</taxon>
        <taxon>Hibiscus</taxon>
    </lineage>
</organism>
<keyword evidence="1" id="KW-0808">Transferase</keyword>
<dbReference type="PANTHER" id="PTHR13398:SF0">
    <property type="entry name" value="GDP-FUCOSE PROTEIN O-FUCOSYLTRANSFERASE 2"/>
    <property type="match status" value="1"/>
</dbReference>
<comment type="caution">
    <text evidence="5">The sequence shown here is derived from an EMBL/GenBank/DDBJ whole genome shotgun (WGS) entry which is preliminary data.</text>
</comment>
<dbReference type="PANTHER" id="PTHR13398">
    <property type="entry name" value="GDP-FUCOSE PROTEIN O-FUCOSYLTRANSFERASE 2"/>
    <property type="match status" value="1"/>
</dbReference>
<keyword evidence="6" id="KW-1185">Reference proteome</keyword>
<protein>
    <submittedName>
        <fullName evidence="5">Leucine-rich repeat receptor-like protein kinase</fullName>
    </submittedName>
</protein>
<dbReference type="GO" id="GO:0016301">
    <property type="term" value="F:kinase activity"/>
    <property type="evidence" value="ECO:0007669"/>
    <property type="project" value="UniProtKB-KW"/>
</dbReference>
<gene>
    <name evidence="5" type="ORF">F3Y22_tig00000773pilonHSYRG00297</name>
</gene>
<sequence>MSRSGRVGQRVESDQSDRFGPVKPVNMKSTSGELDFNSAESLIAQLPTRAAAYVDKEDTVGLGTTPGTRWCGRCRKPINDRRDVFFAGVETDWVTRPGGLIAHKCKTLIEPSKLILLTAQRFIQTFLGSDFIALHFRQHEFLKFCVVWLSMSTLSVLVEHMHSSENGIAYFLSNVKNPSCFYPIPQAADCITRMVERANTPIIYLSTDAAESETGLLQSMIVLNGKTIPLVKWPPCSSAEKWDALLYRHGIEDDPQCCQAVHFGMPSSAFALDRKSSLDPFRWKLCWIRPYVLWKVCSLEPQVQPLRRTFCDSEGAGEQHLYATSTCAKVKCQTLLQVRSDEYAEMADSKIMTL</sequence>
<accession>A0A6A3CYE9</accession>
<evidence type="ECO:0000256" key="4">
    <source>
        <dbReference type="SAM" id="MobiDB-lite"/>
    </source>
</evidence>
<evidence type="ECO:0000256" key="2">
    <source>
        <dbReference type="ARBA" id="ARBA00023253"/>
    </source>
</evidence>
<evidence type="ECO:0000313" key="5">
    <source>
        <dbReference type="EMBL" id="KAE8734360.1"/>
    </source>
</evidence>
<dbReference type="AlphaFoldDB" id="A0A6A3CYE9"/>
<keyword evidence="2" id="KW-0294">Fucose metabolism</keyword>
<proteinExistence type="predicted"/>
<evidence type="ECO:0000313" key="6">
    <source>
        <dbReference type="Proteomes" id="UP000436088"/>
    </source>
</evidence>
<dbReference type="GO" id="GO:0006004">
    <property type="term" value="P:fucose metabolic process"/>
    <property type="evidence" value="ECO:0007669"/>
    <property type="project" value="UniProtKB-KW"/>
</dbReference>
<name>A0A6A3CYE9_HIBSY</name>
<dbReference type="GO" id="GO:0046922">
    <property type="term" value="F:peptide-O-fucosyltransferase activity"/>
    <property type="evidence" value="ECO:0007669"/>
    <property type="project" value="InterPro"/>
</dbReference>
<feature type="region of interest" description="Disordered" evidence="4">
    <location>
        <begin position="1"/>
        <end position="25"/>
    </location>
</feature>
<dbReference type="InterPro" id="IPR045130">
    <property type="entry name" value="OFUT2-like"/>
</dbReference>
<evidence type="ECO:0000256" key="3">
    <source>
        <dbReference type="ARBA" id="ARBA00023277"/>
    </source>
</evidence>